<dbReference type="EMBL" id="CP100390">
    <property type="protein sequence ID" value="UZE95471.1"/>
    <property type="molecule type" value="Genomic_DNA"/>
</dbReference>
<feature type="domain" description="Beta-lactamase-related" evidence="1">
    <location>
        <begin position="98"/>
        <end position="370"/>
    </location>
</feature>
<dbReference type="InterPro" id="IPR001466">
    <property type="entry name" value="Beta-lactam-related"/>
</dbReference>
<dbReference type="PANTHER" id="PTHR43283:SF14">
    <property type="entry name" value="BLL8153 PROTEIN"/>
    <property type="match status" value="1"/>
</dbReference>
<organism evidence="2 3">
    <name type="scientific">Alkalimarinus alittae</name>
    <dbReference type="NCBI Taxonomy" id="2961619"/>
    <lineage>
        <taxon>Bacteria</taxon>
        <taxon>Pseudomonadati</taxon>
        <taxon>Pseudomonadota</taxon>
        <taxon>Gammaproteobacteria</taxon>
        <taxon>Alteromonadales</taxon>
        <taxon>Alteromonadaceae</taxon>
        <taxon>Alkalimarinus</taxon>
    </lineage>
</organism>
<dbReference type="InterPro" id="IPR050789">
    <property type="entry name" value="Diverse_Enzym_Activities"/>
</dbReference>
<accession>A0ABY6N054</accession>
<reference evidence="2" key="1">
    <citation type="submission" date="2022-06" db="EMBL/GenBank/DDBJ databases">
        <title>Alkalimarinus sp. nov., isolated from gut of a Alitta virens.</title>
        <authorList>
            <person name="Yang A.I."/>
            <person name="Shin N.-R."/>
        </authorList>
    </citation>
    <scope>NUCLEOTIDE SEQUENCE</scope>
    <source>
        <strain evidence="2">A2M4</strain>
    </source>
</reference>
<evidence type="ECO:0000313" key="3">
    <source>
        <dbReference type="Proteomes" id="UP001163739"/>
    </source>
</evidence>
<name>A0ABY6N054_9ALTE</name>
<dbReference type="Pfam" id="PF00144">
    <property type="entry name" value="Beta-lactamase"/>
    <property type="match status" value="1"/>
</dbReference>
<dbReference type="RefSeq" id="WP_265046960.1">
    <property type="nucleotide sequence ID" value="NZ_CP100390.1"/>
</dbReference>
<dbReference type="Gene3D" id="3.40.710.10">
    <property type="entry name" value="DD-peptidase/beta-lactamase superfamily"/>
    <property type="match status" value="1"/>
</dbReference>
<evidence type="ECO:0000313" key="2">
    <source>
        <dbReference type="EMBL" id="UZE95471.1"/>
    </source>
</evidence>
<dbReference type="SUPFAM" id="SSF56601">
    <property type="entry name" value="beta-lactamase/transpeptidase-like"/>
    <property type="match status" value="1"/>
</dbReference>
<proteinExistence type="predicted"/>
<keyword evidence="3" id="KW-1185">Reference proteome</keyword>
<protein>
    <submittedName>
        <fullName evidence="2">Beta-lactamase family protein</fullName>
    </submittedName>
</protein>
<gene>
    <name evidence="2" type="ORF">NKI27_15555</name>
</gene>
<sequence length="400" mass="44752">MTKKIALSTLAIVAAVLALLIALNLSTVKKVYHTLTLFNEDVIVDNFSNMSSIFETVEIEKTAPLHTFGHAPQPLPTQYPYKGENRDAKTFLNNTNTTALLVLKNNDITFENYYLGTTENDQRISWSTAKSFLSAIFGVAVAEGHITNLQDPVTQYVPELKGTGYDGVSIKNVLQMSSGVRFDEDYGRFNSDINRFGRTMALGGSLDEFAASLEKEREQGVYLHYVSIDTHVLGMVLRSATGREIADYFNDKLWSKIGTEASAQYIIDSQNQPMVLGGLNLRTRDYARFGKLYLDNGQWNGKQIIPANWVTESTTPDAPHLIPGKRDSSEMDLGYGYQWWIPENADQEFMALGIYGQYIYVNQKLGVVIVKNSANINFMDNNFESTTETVEFFRAIAASL</sequence>
<evidence type="ECO:0000259" key="1">
    <source>
        <dbReference type="Pfam" id="PF00144"/>
    </source>
</evidence>
<dbReference type="PANTHER" id="PTHR43283">
    <property type="entry name" value="BETA-LACTAMASE-RELATED"/>
    <property type="match status" value="1"/>
</dbReference>
<dbReference type="InterPro" id="IPR012338">
    <property type="entry name" value="Beta-lactam/transpept-like"/>
</dbReference>
<dbReference type="Proteomes" id="UP001163739">
    <property type="component" value="Chromosome"/>
</dbReference>